<dbReference type="AlphaFoldDB" id="X1EFE4"/>
<feature type="non-terminal residue" evidence="1">
    <location>
        <position position="86"/>
    </location>
</feature>
<comment type="caution">
    <text evidence="1">The sequence shown here is derived from an EMBL/GenBank/DDBJ whole genome shotgun (WGS) entry which is preliminary data.</text>
</comment>
<proteinExistence type="predicted"/>
<organism evidence="1">
    <name type="scientific">marine sediment metagenome</name>
    <dbReference type="NCBI Taxonomy" id="412755"/>
    <lineage>
        <taxon>unclassified sequences</taxon>
        <taxon>metagenomes</taxon>
        <taxon>ecological metagenomes</taxon>
    </lineage>
</organism>
<evidence type="ECO:0000313" key="1">
    <source>
        <dbReference type="EMBL" id="GAH19045.1"/>
    </source>
</evidence>
<name>X1EFE4_9ZZZZ</name>
<accession>X1EFE4</accession>
<reference evidence="1" key="1">
    <citation type="journal article" date="2014" name="Front. Microbiol.">
        <title>High frequency of phylogenetically diverse reductive dehalogenase-homologous genes in deep subseafloor sedimentary metagenomes.</title>
        <authorList>
            <person name="Kawai M."/>
            <person name="Futagami T."/>
            <person name="Toyoda A."/>
            <person name="Takaki Y."/>
            <person name="Nishi S."/>
            <person name="Hori S."/>
            <person name="Arai W."/>
            <person name="Tsubouchi T."/>
            <person name="Morono Y."/>
            <person name="Uchiyama I."/>
            <person name="Ito T."/>
            <person name="Fujiyama A."/>
            <person name="Inagaki F."/>
            <person name="Takami H."/>
        </authorList>
    </citation>
    <scope>NUCLEOTIDE SEQUENCE</scope>
    <source>
        <strain evidence="1">Expedition CK06-06</strain>
    </source>
</reference>
<gene>
    <name evidence="1" type="ORF">S03H2_04067</name>
</gene>
<protein>
    <submittedName>
        <fullName evidence="1">Uncharacterized protein</fullName>
    </submittedName>
</protein>
<dbReference type="EMBL" id="BARU01001576">
    <property type="protein sequence ID" value="GAH19045.1"/>
    <property type="molecule type" value="Genomic_DNA"/>
</dbReference>
<sequence>MVVALGRLIATKEQAGCLAKGPLQVDVADFGVLSIHPFACRLVSTLHQPSLGDEVTDLREAADVVDLILNHKSEDLSDTRDATKQV</sequence>